<accession>A0ABW1NVR5</accession>
<dbReference type="InterPro" id="IPR027417">
    <property type="entry name" value="P-loop_NTPase"/>
</dbReference>
<comment type="caution">
    <text evidence="2">The sequence shown here is derived from an EMBL/GenBank/DDBJ whole genome shotgun (WGS) entry which is preliminary data.</text>
</comment>
<dbReference type="RefSeq" id="WP_380761544.1">
    <property type="nucleotide sequence ID" value="NZ_JBHSRF010000085.1"/>
</dbReference>
<name>A0ABW1NVR5_9ACTN</name>
<reference evidence="3" key="1">
    <citation type="journal article" date="2019" name="Int. J. Syst. Evol. Microbiol.">
        <title>The Global Catalogue of Microorganisms (GCM) 10K type strain sequencing project: providing services to taxonomists for standard genome sequencing and annotation.</title>
        <authorList>
            <consortium name="The Broad Institute Genomics Platform"/>
            <consortium name="The Broad Institute Genome Sequencing Center for Infectious Disease"/>
            <person name="Wu L."/>
            <person name="Ma J."/>
        </authorList>
    </citation>
    <scope>NUCLEOTIDE SEQUENCE [LARGE SCALE GENOMIC DNA]</scope>
    <source>
        <strain evidence="3">JCM 30346</strain>
    </source>
</reference>
<feature type="region of interest" description="Disordered" evidence="1">
    <location>
        <begin position="341"/>
        <end position="363"/>
    </location>
</feature>
<dbReference type="EMBL" id="JBHSRF010000085">
    <property type="protein sequence ID" value="MFC6086397.1"/>
    <property type="molecule type" value="Genomic_DNA"/>
</dbReference>
<evidence type="ECO:0000313" key="2">
    <source>
        <dbReference type="EMBL" id="MFC6086397.1"/>
    </source>
</evidence>
<dbReference type="Proteomes" id="UP001596137">
    <property type="component" value="Unassembled WGS sequence"/>
</dbReference>
<organism evidence="2 3">
    <name type="scientific">Sphaerisporangium aureirubrum</name>
    <dbReference type="NCBI Taxonomy" id="1544736"/>
    <lineage>
        <taxon>Bacteria</taxon>
        <taxon>Bacillati</taxon>
        <taxon>Actinomycetota</taxon>
        <taxon>Actinomycetes</taxon>
        <taxon>Streptosporangiales</taxon>
        <taxon>Streptosporangiaceae</taxon>
        <taxon>Sphaerisporangium</taxon>
    </lineage>
</organism>
<sequence>MTVNTFGIPVMQPQVSGVPRLEYVTGTPLCPWRYRGHEKLYVPVDETEDAFRRFRGRLDDINVLVRSGHVVVVDGVEGSGKTSLIHRCVHDLRTRLATELGHPAEDPDDETGLWHPRPVVPGICVVDLSGDARKVAFDNKSQLHPLDTINQNIFKRVLGGVRERVSGDAGELDAMASDTQSSLVELYQRLRDFLDDRQLFALVILPYIRLGSKEMHGNFLLSYVTFSERRVVFFAETTEPDLMATMRLSLTFEEENLVTTLSIGPLKDKDSESFVNVWQGRPGLAQPHVIISPETVAGVSPEIHFQRVRWLQNSLFQLGEIVCRAGRLEISDHDVRALGEQRRNSPELIRRPRSRRGRGHDDR</sequence>
<keyword evidence="3" id="KW-1185">Reference proteome</keyword>
<proteinExistence type="predicted"/>
<evidence type="ECO:0000313" key="3">
    <source>
        <dbReference type="Proteomes" id="UP001596137"/>
    </source>
</evidence>
<evidence type="ECO:0000256" key="1">
    <source>
        <dbReference type="SAM" id="MobiDB-lite"/>
    </source>
</evidence>
<feature type="compositionally biased region" description="Basic and acidic residues" evidence="1">
    <location>
        <begin position="341"/>
        <end position="350"/>
    </location>
</feature>
<evidence type="ECO:0008006" key="4">
    <source>
        <dbReference type="Google" id="ProtNLM"/>
    </source>
</evidence>
<gene>
    <name evidence="2" type="ORF">ACFP1K_34865</name>
</gene>
<protein>
    <recommendedName>
        <fullName evidence="4">ATP-binding protein</fullName>
    </recommendedName>
</protein>
<dbReference type="SUPFAM" id="SSF52540">
    <property type="entry name" value="P-loop containing nucleoside triphosphate hydrolases"/>
    <property type="match status" value="2"/>
</dbReference>
<feature type="compositionally biased region" description="Basic residues" evidence="1">
    <location>
        <begin position="351"/>
        <end position="363"/>
    </location>
</feature>